<dbReference type="InterPro" id="IPR026791">
    <property type="entry name" value="DOCK"/>
</dbReference>
<dbReference type="AlphaFoldDB" id="B3RM17"/>
<protein>
    <recommendedName>
        <fullName evidence="3">DOCKER domain-containing protein</fullName>
    </recommendedName>
</protein>
<evidence type="ECO:0000259" key="3">
    <source>
        <dbReference type="PROSITE" id="PS51651"/>
    </source>
</evidence>
<evidence type="ECO:0000256" key="1">
    <source>
        <dbReference type="ARBA" id="ARBA00022658"/>
    </source>
</evidence>
<dbReference type="HOGENOM" id="CLU_000624_3_0_1"/>
<dbReference type="KEGG" id="tad:TRIADDRAFT_18599"/>
<dbReference type="RefSeq" id="XP_002108822.1">
    <property type="nucleotide sequence ID" value="XM_002108786.1"/>
</dbReference>
<feature type="non-terminal residue" evidence="4">
    <location>
        <position position="1"/>
    </location>
</feature>
<dbReference type="Pfam" id="PF06920">
    <property type="entry name" value="DHR-2_Lobe_A"/>
    <property type="match status" value="1"/>
</dbReference>
<dbReference type="Pfam" id="PF20421">
    <property type="entry name" value="DHR-2_Lobe_C"/>
    <property type="match status" value="1"/>
</dbReference>
<dbReference type="CDD" id="cd11694">
    <property type="entry name" value="DHR2_DOCK_D"/>
    <property type="match status" value="1"/>
</dbReference>
<evidence type="ECO:0000256" key="2">
    <source>
        <dbReference type="PROSITE-ProRule" id="PRU00984"/>
    </source>
</evidence>
<reference evidence="4 5" key="1">
    <citation type="journal article" date="2008" name="Nature">
        <title>The Trichoplax genome and the nature of placozoans.</title>
        <authorList>
            <person name="Srivastava M."/>
            <person name="Begovic E."/>
            <person name="Chapman J."/>
            <person name="Putnam N.H."/>
            <person name="Hellsten U."/>
            <person name="Kawashima T."/>
            <person name="Kuo A."/>
            <person name="Mitros T."/>
            <person name="Salamov A."/>
            <person name="Carpenter M.L."/>
            <person name="Signorovitch A.Y."/>
            <person name="Moreno M.A."/>
            <person name="Kamm K."/>
            <person name="Grimwood J."/>
            <person name="Schmutz J."/>
            <person name="Shapiro H."/>
            <person name="Grigoriev I.V."/>
            <person name="Buss L.W."/>
            <person name="Schierwater B."/>
            <person name="Dellaporta S.L."/>
            <person name="Rokhsar D.S."/>
        </authorList>
    </citation>
    <scope>NUCLEOTIDE SEQUENCE [LARGE SCALE GENOMIC DNA]</scope>
    <source>
        <strain evidence="4 5">Grell-BS-1999</strain>
    </source>
</reference>
<dbReference type="OrthoDB" id="47328at2759"/>
<dbReference type="InterPro" id="IPR016024">
    <property type="entry name" value="ARM-type_fold"/>
</dbReference>
<dbReference type="GO" id="GO:0007264">
    <property type="term" value="P:small GTPase-mediated signal transduction"/>
    <property type="evidence" value="ECO:0007669"/>
    <property type="project" value="InterPro"/>
</dbReference>
<dbReference type="InterPro" id="IPR043162">
    <property type="entry name" value="DOCK_C_lobe_C"/>
</dbReference>
<name>B3RM17_TRIAD</name>
<comment type="similarity">
    <text evidence="2">Belongs to the DOCK family.</text>
</comment>
<evidence type="ECO:0000313" key="5">
    <source>
        <dbReference type="Proteomes" id="UP000009022"/>
    </source>
</evidence>
<dbReference type="PhylomeDB" id="B3RM17"/>
<accession>B3RM17</accession>
<dbReference type="InterPro" id="IPR027357">
    <property type="entry name" value="DOCKER_dom"/>
</dbReference>
<keyword evidence="5" id="KW-1185">Reference proteome</keyword>
<gene>
    <name evidence="4" type="ORF">TRIADDRAFT_18599</name>
</gene>
<dbReference type="SUPFAM" id="SSF48371">
    <property type="entry name" value="ARM repeat"/>
    <property type="match status" value="1"/>
</dbReference>
<dbReference type="InterPro" id="IPR046770">
    <property type="entry name" value="DOCKER_Lobe_B"/>
</dbReference>
<organism evidence="4 5">
    <name type="scientific">Trichoplax adhaerens</name>
    <name type="common">Trichoplax reptans</name>
    <dbReference type="NCBI Taxonomy" id="10228"/>
    <lineage>
        <taxon>Eukaryota</taxon>
        <taxon>Metazoa</taxon>
        <taxon>Placozoa</taxon>
        <taxon>Uniplacotomia</taxon>
        <taxon>Trichoplacea</taxon>
        <taxon>Trichoplacidae</taxon>
        <taxon>Trichoplax</taxon>
    </lineage>
</organism>
<keyword evidence="1" id="KW-0344">Guanine-nucleotide releasing factor</keyword>
<dbReference type="EMBL" id="DS985241">
    <property type="protein sequence ID" value="EDV29620.1"/>
    <property type="molecule type" value="Genomic_DNA"/>
</dbReference>
<dbReference type="eggNOG" id="KOG1997">
    <property type="taxonomic scope" value="Eukaryota"/>
</dbReference>
<dbReference type="PANTHER" id="PTHR23317">
    <property type="entry name" value="DEDICATOR OF CYTOKINESIS DOCK"/>
    <property type="match status" value="1"/>
</dbReference>
<dbReference type="OMA" id="ACKERTM"/>
<dbReference type="GeneID" id="6750036"/>
<proteinExistence type="inferred from homology"/>
<dbReference type="InterPro" id="IPR043161">
    <property type="entry name" value="DOCK_C_lobe_A"/>
</dbReference>
<dbReference type="Pfam" id="PF20422">
    <property type="entry name" value="DHR-2_Lobe_B"/>
    <property type="match status" value="1"/>
</dbReference>
<dbReference type="PANTHER" id="PTHR23317:SF26">
    <property type="entry name" value="ZIZIMIN, ISOFORM K"/>
    <property type="match status" value="1"/>
</dbReference>
<dbReference type="GO" id="GO:0005085">
    <property type="term" value="F:guanyl-nucleotide exchange factor activity"/>
    <property type="evidence" value="ECO:0007669"/>
    <property type="project" value="UniProtKB-KW"/>
</dbReference>
<dbReference type="InParanoid" id="B3RM17"/>
<dbReference type="Proteomes" id="UP000009022">
    <property type="component" value="Unassembled WGS sequence"/>
</dbReference>
<feature type="domain" description="DOCKER" evidence="3">
    <location>
        <begin position="224"/>
        <end position="649"/>
    </location>
</feature>
<dbReference type="InterPro" id="IPR046773">
    <property type="entry name" value="DOCKER_Lobe_C"/>
</dbReference>
<dbReference type="Gene3D" id="1.25.40.410">
    <property type="match status" value="1"/>
</dbReference>
<sequence>AEKAILTRTILEGNMANEIGFVVLSVLEAFCIHFKTQLEQDNGDNVLMRKVSSLLVLFLQIGQSEFLLEHVFAAIRSFINKFPVVLFRGTSSFCATLCYEILQCCKSKLSTVRQQASLILYLLMRSNFEYTGRDFVRVNLQATLAISRIISGVSGNTDEGLIKSSLNQISSLVNSDEGMKQTLFPSQVYNLLKRLRTVLVAMNKMQKYRDDPELLIKLQYSLAQSYVNNPQLRQYWLEQMCLTHESHGNISEAALCQVHIAALIAEYMQRKMNYDHSCRVFTRVSNNIVEEENLQEDKAAEDVIGYTEDLYVEMMEKCVKLLTIAERYELVAEIYRLLLPIYERQRHFQQLADAHGQLHEAYKKIVEVMSSGNRFLGTYYRVSFFGQEFEDDGGKEYIYKEPKVTGLSEISQRLSAMYGKRFNKEVAIIQDSGQVDTKTLDEKKIYIQVTFVSPYFEEEELENRITEFERSTNLHRFMYETPFTLSGKTHGALSEQYKRKTVLTTSHFFPYIKKRLLVVQREQFELTPVEVAIDEMQNKISQLYEVIRDPPDMKKLQLVLQGCVSVQVNAGPMAYAKTFLSPKTVHNYARHHVEKLKSVYRLFMNLCGDALELNGKIIKEDQRKYQEQMIHNYDEMIKDLTVVLGAEVCLIFSHDYYILQN</sequence>
<dbReference type="Gene3D" id="1.20.58.740">
    <property type="match status" value="1"/>
</dbReference>
<dbReference type="STRING" id="10228.B3RM17"/>
<evidence type="ECO:0000313" key="4">
    <source>
        <dbReference type="EMBL" id="EDV29620.1"/>
    </source>
</evidence>
<dbReference type="PROSITE" id="PS51651">
    <property type="entry name" value="DOCKER"/>
    <property type="match status" value="1"/>
</dbReference>
<dbReference type="InterPro" id="IPR046769">
    <property type="entry name" value="DOCKER_Lobe_A"/>
</dbReference>
<dbReference type="CTD" id="6750036"/>